<gene>
    <name evidence="1" type="ORF">DDK22_01075</name>
</gene>
<accession>A0A367PQV2</accession>
<reference evidence="1 2" key="1">
    <citation type="submission" date="2018-04" db="EMBL/GenBank/DDBJ databases">
        <title>Cupriavidus necator CR12 genome sequencing and assembly.</title>
        <authorList>
            <person name="Ben Fekih I."/>
            <person name="Mazhar H.S."/>
            <person name="Bello S.K."/>
            <person name="Rensing C."/>
        </authorList>
    </citation>
    <scope>NUCLEOTIDE SEQUENCE [LARGE SCALE GENOMIC DNA]</scope>
    <source>
        <strain evidence="1 2">CR12</strain>
    </source>
</reference>
<dbReference type="AlphaFoldDB" id="A0A367PQV2"/>
<dbReference type="RefSeq" id="WP_114130307.1">
    <property type="nucleotide sequence ID" value="NZ_CP068434.1"/>
</dbReference>
<evidence type="ECO:0000313" key="1">
    <source>
        <dbReference type="EMBL" id="RCJ10282.1"/>
    </source>
</evidence>
<protein>
    <submittedName>
        <fullName evidence="1">Uncharacterized protein</fullName>
    </submittedName>
</protein>
<evidence type="ECO:0000313" key="2">
    <source>
        <dbReference type="Proteomes" id="UP000253501"/>
    </source>
</evidence>
<comment type="caution">
    <text evidence="1">The sequence shown here is derived from an EMBL/GenBank/DDBJ whole genome shotgun (WGS) entry which is preliminary data.</text>
</comment>
<organism evidence="1 2">
    <name type="scientific">Cupriavidus necator</name>
    <name type="common">Alcaligenes eutrophus</name>
    <name type="synonym">Ralstonia eutropha</name>
    <dbReference type="NCBI Taxonomy" id="106590"/>
    <lineage>
        <taxon>Bacteria</taxon>
        <taxon>Pseudomonadati</taxon>
        <taxon>Pseudomonadota</taxon>
        <taxon>Betaproteobacteria</taxon>
        <taxon>Burkholderiales</taxon>
        <taxon>Burkholderiaceae</taxon>
        <taxon>Cupriavidus</taxon>
    </lineage>
</organism>
<dbReference type="Proteomes" id="UP000253501">
    <property type="component" value="Unassembled WGS sequence"/>
</dbReference>
<name>A0A367PQV2_CUPNE</name>
<sequence length="170" mass="19318">MSSRPKSTANNNVASFDIERFKKQMEAFAEGRDREPLFDIDFEDIQRLSESANGDKSDTLIVGPTAEAQLRRLFSYFGFHQLPATYGELMGNFLYCRALYSQPAPAGCSEEDRRIWDKAILSACSKCDPERLEAQTAVVNGKYELLPEIHVRRETWAKNTAAYTEFEDGE</sequence>
<proteinExistence type="predicted"/>
<dbReference type="EMBL" id="QDHA01000003">
    <property type="protein sequence ID" value="RCJ10282.1"/>
    <property type="molecule type" value="Genomic_DNA"/>
</dbReference>